<sequence>MYTLIAIRLEAIAIRLEAIASRLEAIASRLEAIATRLEAISISFFTSKHTHSYPLTYFNPFTLALRQLHDAARNVAFIAGIAATIAGSWIFTGKWWKVPLGLALPSMIYRLWTTRGSTEKLAQVSASVDSKYIASTEEAQKELHMFMCSGCGYTLFPARGREGAFFNEKFKCPMCGASKDEFVDMNDDDDDGSQAEAAAAARKGETS</sequence>
<dbReference type="SUPFAM" id="SSF57802">
    <property type="entry name" value="Rubredoxin-like"/>
    <property type="match status" value="1"/>
</dbReference>
<protein>
    <submittedName>
        <fullName evidence="3">DNA topoisomerase</fullName>
    </submittedName>
</protein>
<accession>A0ABP0IE82</accession>
<evidence type="ECO:0000313" key="4">
    <source>
        <dbReference type="Proteomes" id="UP001642464"/>
    </source>
</evidence>
<feature type="region of interest" description="Disordered" evidence="1">
    <location>
        <begin position="185"/>
        <end position="207"/>
    </location>
</feature>
<reference evidence="3 4" key="1">
    <citation type="submission" date="2024-02" db="EMBL/GenBank/DDBJ databases">
        <authorList>
            <person name="Chen Y."/>
            <person name="Shah S."/>
            <person name="Dougan E. K."/>
            <person name="Thang M."/>
            <person name="Chan C."/>
        </authorList>
    </citation>
    <scope>NUCLEOTIDE SEQUENCE [LARGE SCALE GENOMIC DNA]</scope>
</reference>
<keyword evidence="4" id="KW-1185">Reference proteome</keyword>
<dbReference type="InterPro" id="IPR024934">
    <property type="entry name" value="Rubredoxin-like_dom"/>
</dbReference>
<evidence type="ECO:0000259" key="2">
    <source>
        <dbReference type="PROSITE" id="PS50903"/>
    </source>
</evidence>
<evidence type="ECO:0000256" key="1">
    <source>
        <dbReference type="SAM" id="MobiDB-lite"/>
    </source>
</evidence>
<dbReference type="PROSITE" id="PS50903">
    <property type="entry name" value="RUBREDOXIN_LIKE"/>
    <property type="match status" value="1"/>
</dbReference>
<dbReference type="Proteomes" id="UP001642464">
    <property type="component" value="Unassembled WGS sequence"/>
</dbReference>
<dbReference type="Gene3D" id="2.20.28.10">
    <property type="match status" value="1"/>
</dbReference>
<comment type="caution">
    <text evidence="3">The sequence shown here is derived from an EMBL/GenBank/DDBJ whole genome shotgun (WGS) entry which is preliminary data.</text>
</comment>
<dbReference type="EMBL" id="CAXAMM010003681">
    <property type="protein sequence ID" value="CAK9000906.1"/>
    <property type="molecule type" value="Genomic_DNA"/>
</dbReference>
<evidence type="ECO:0000313" key="3">
    <source>
        <dbReference type="EMBL" id="CAK9000906.1"/>
    </source>
</evidence>
<feature type="domain" description="Rubredoxin-like" evidence="2">
    <location>
        <begin position="143"/>
        <end position="185"/>
    </location>
</feature>
<name>A0ABP0IE82_9DINO</name>
<proteinExistence type="predicted"/>
<gene>
    <name evidence="3" type="ORF">SCF082_LOCUS6702</name>
</gene>
<organism evidence="3 4">
    <name type="scientific">Durusdinium trenchii</name>
    <dbReference type="NCBI Taxonomy" id="1381693"/>
    <lineage>
        <taxon>Eukaryota</taxon>
        <taxon>Sar</taxon>
        <taxon>Alveolata</taxon>
        <taxon>Dinophyceae</taxon>
        <taxon>Suessiales</taxon>
        <taxon>Symbiodiniaceae</taxon>
        <taxon>Durusdinium</taxon>
    </lineage>
</organism>